<dbReference type="SUPFAM" id="SSF54373">
    <property type="entry name" value="FAD-linked reductases, C-terminal domain"/>
    <property type="match status" value="1"/>
</dbReference>
<dbReference type="GO" id="GO:0050660">
    <property type="term" value="F:flavin adenine dinucleotide binding"/>
    <property type="evidence" value="ECO:0007669"/>
    <property type="project" value="InterPro"/>
</dbReference>
<proteinExistence type="inferred from homology"/>
<dbReference type="InterPro" id="IPR007867">
    <property type="entry name" value="GMC_OxRtase_C"/>
</dbReference>
<dbReference type="Pfam" id="PF00732">
    <property type="entry name" value="GMC_oxred_N"/>
    <property type="match status" value="1"/>
</dbReference>
<dbReference type="AlphaFoldDB" id="A0A3N1LX78"/>
<protein>
    <submittedName>
        <fullName evidence="7">Choline dehydrogenase</fullName>
    </submittedName>
</protein>
<dbReference type="PANTHER" id="PTHR11552:SF147">
    <property type="entry name" value="CHOLINE DEHYDROGENASE, MITOCHONDRIAL"/>
    <property type="match status" value="1"/>
</dbReference>
<dbReference type="InterPro" id="IPR012132">
    <property type="entry name" value="GMC_OxRdtase"/>
</dbReference>
<gene>
    <name evidence="7" type="ORF">EDC65_1571</name>
</gene>
<dbReference type="Proteomes" id="UP000278222">
    <property type="component" value="Unassembled WGS sequence"/>
</dbReference>
<feature type="domain" description="Glucose-methanol-choline oxidoreductase N-terminal" evidence="6">
    <location>
        <begin position="82"/>
        <end position="105"/>
    </location>
</feature>
<comment type="cofactor">
    <cofactor evidence="1">
        <name>FAD</name>
        <dbReference type="ChEBI" id="CHEBI:57692"/>
    </cofactor>
</comment>
<dbReference type="GO" id="GO:0016614">
    <property type="term" value="F:oxidoreductase activity, acting on CH-OH group of donors"/>
    <property type="evidence" value="ECO:0007669"/>
    <property type="project" value="InterPro"/>
</dbReference>
<sequence length="548" mass="59850">MTDSFDYIIVGAGTAGCVLANRLSADGKSTVCILEAGGRDWNPMLHIPAGFMKTLVDPKVNWLYKTEPSEWTGGRSILAARGKTLGGSSAINGHIYNRGQRLDFDGWAQRGNRGWGYADILPYFRRSERRVGDADDQYRGRDGGIVVSDPDWKHPLCDAFIDGAVSIGIPRNPDYNGATQDGVGYFQRAIHNGRRVSAARAFLHPAASRANLTVRTHAHATRILLEGKRAVGIRYMAGGRGGTEVELRARKEVILAGGVVNSPQLLQVSGIGPGSLLGRLGITVAHELPGVGENLRDHYAARLVGRVRGTDTINERARGIRLVAEVAKWMVARKGILGLSPTVVHCFWKSHEALQTNDLQMTFTPASYKEGVQSRLDDFPGMTVAAWQQRPESMGWIRARSADPLAPPEIQPNYLAHEMDRRVLLGGIRLGRRLLRTKPLAPYFVREEFPGEEAQTDDELLEFARQRGTTTFHLMGSCRMGPAGDRNTVVDDQLRVHGIESLRVVDASIMPSMPSANLNASTLMIAEKASDMILGRTPPDAVPLAEAG</sequence>
<evidence type="ECO:0000256" key="2">
    <source>
        <dbReference type="ARBA" id="ARBA00010790"/>
    </source>
</evidence>
<dbReference type="OrthoDB" id="9785276at2"/>
<reference evidence="7 8" key="1">
    <citation type="submission" date="2018-11" db="EMBL/GenBank/DDBJ databases">
        <title>Genomic Encyclopedia of Type Strains, Phase IV (KMG-IV): sequencing the most valuable type-strain genomes for metagenomic binning, comparative biology and taxonomic classification.</title>
        <authorList>
            <person name="Goeker M."/>
        </authorList>
    </citation>
    <scope>NUCLEOTIDE SEQUENCE [LARGE SCALE GENOMIC DNA]</scope>
    <source>
        <strain evidence="7 8">DSM 5900</strain>
    </source>
</reference>
<evidence type="ECO:0000259" key="6">
    <source>
        <dbReference type="PROSITE" id="PS00623"/>
    </source>
</evidence>
<comment type="similarity">
    <text evidence="2 5">Belongs to the GMC oxidoreductase family.</text>
</comment>
<dbReference type="EMBL" id="RJKX01000013">
    <property type="protein sequence ID" value="ROP99783.1"/>
    <property type="molecule type" value="Genomic_DNA"/>
</dbReference>
<evidence type="ECO:0000256" key="4">
    <source>
        <dbReference type="ARBA" id="ARBA00022827"/>
    </source>
</evidence>
<evidence type="ECO:0000313" key="8">
    <source>
        <dbReference type="Proteomes" id="UP000278222"/>
    </source>
</evidence>
<dbReference type="InterPro" id="IPR036188">
    <property type="entry name" value="FAD/NAD-bd_sf"/>
</dbReference>
<evidence type="ECO:0000256" key="5">
    <source>
        <dbReference type="RuleBase" id="RU003968"/>
    </source>
</evidence>
<dbReference type="PANTHER" id="PTHR11552">
    <property type="entry name" value="GLUCOSE-METHANOL-CHOLINE GMC OXIDOREDUCTASE"/>
    <property type="match status" value="1"/>
</dbReference>
<evidence type="ECO:0000313" key="7">
    <source>
        <dbReference type="EMBL" id="ROP99783.1"/>
    </source>
</evidence>
<dbReference type="Pfam" id="PF05199">
    <property type="entry name" value="GMC_oxred_C"/>
    <property type="match status" value="1"/>
</dbReference>
<keyword evidence="8" id="KW-1185">Reference proteome</keyword>
<dbReference type="InterPro" id="IPR000172">
    <property type="entry name" value="GMC_OxRdtase_N"/>
</dbReference>
<dbReference type="Gene3D" id="3.50.50.60">
    <property type="entry name" value="FAD/NAD(P)-binding domain"/>
    <property type="match status" value="1"/>
</dbReference>
<evidence type="ECO:0000256" key="1">
    <source>
        <dbReference type="ARBA" id="ARBA00001974"/>
    </source>
</evidence>
<organism evidence="7 8">
    <name type="scientific">Stella humosa</name>
    <dbReference type="NCBI Taxonomy" id="94"/>
    <lineage>
        <taxon>Bacteria</taxon>
        <taxon>Pseudomonadati</taxon>
        <taxon>Pseudomonadota</taxon>
        <taxon>Alphaproteobacteria</taxon>
        <taxon>Rhodospirillales</taxon>
        <taxon>Stellaceae</taxon>
        <taxon>Stella</taxon>
    </lineage>
</organism>
<comment type="caution">
    <text evidence="7">The sequence shown here is derived from an EMBL/GenBank/DDBJ whole genome shotgun (WGS) entry which is preliminary data.</text>
</comment>
<name>A0A3N1LX78_9PROT</name>
<keyword evidence="3 5" id="KW-0285">Flavoprotein</keyword>
<dbReference type="RefSeq" id="WP_123689132.1">
    <property type="nucleotide sequence ID" value="NZ_AP019700.1"/>
</dbReference>
<dbReference type="PIRSF" id="PIRSF000137">
    <property type="entry name" value="Alcohol_oxidase"/>
    <property type="match status" value="1"/>
</dbReference>
<dbReference type="PROSITE" id="PS00623">
    <property type="entry name" value="GMC_OXRED_1"/>
    <property type="match status" value="1"/>
</dbReference>
<keyword evidence="4 5" id="KW-0274">FAD</keyword>
<dbReference type="Gene3D" id="3.30.560.10">
    <property type="entry name" value="Glucose Oxidase, domain 3"/>
    <property type="match status" value="1"/>
</dbReference>
<dbReference type="SUPFAM" id="SSF51905">
    <property type="entry name" value="FAD/NAD(P)-binding domain"/>
    <property type="match status" value="1"/>
</dbReference>
<accession>A0A3N1LX78</accession>
<evidence type="ECO:0000256" key="3">
    <source>
        <dbReference type="ARBA" id="ARBA00022630"/>
    </source>
</evidence>